<name>A0ABZ2E6G5_9BACT</name>
<sequence>MYNKNIAKAIYTYQASKAYNIDSKLLTTLINSESSYRANSKHNLDYVSGLAGINSRYWDIPNKSIKEQIFAGAYVLRHYLNRYKGDTLKALTAYKGISDLGRRQAKDVYKRYLKIS</sequence>
<dbReference type="Gene3D" id="1.10.530.10">
    <property type="match status" value="1"/>
</dbReference>
<keyword evidence="2" id="KW-1185">Reference proteome</keyword>
<dbReference type="Proteomes" id="UP001318120">
    <property type="component" value="Chromosome"/>
</dbReference>
<reference evidence="1 2" key="1">
    <citation type="journal article" date="2017" name="Genome Biol. Evol.">
        <title>Comparative Genomic Analysis Identifies a Campylobacter Clade Deficient in Selenium Metabolism.</title>
        <authorList>
            <person name="Miller W.G."/>
            <person name="Yee E."/>
            <person name="Lopes B.S."/>
            <person name="Chapman M.H."/>
            <person name="Huynh S."/>
            <person name="Bono J.L."/>
            <person name="Parker C.T."/>
            <person name="Strachan N.J.C."/>
            <person name="Forbes K.J."/>
        </authorList>
    </citation>
    <scope>NUCLEOTIDE SEQUENCE [LARGE SCALE GENOMIC DNA]</scope>
    <source>
        <strain evidence="1 2">RM9261</strain>
    </source>
</reference>
<dbReference type="SUPFAM" id="SSF53955">
    <property type="entry name" value="Lysozyme-like"/>
    <property type="match status" value="1"/>
</dbReference>
<accession>A0ABZ2E6G5</accession>
<proteinExistence type="predicted"/>
<dbReference type="InterPro" id="IPR023346">
    <property type="entry name" value="Lysozyme-like_dom_sf"/>
</dbReference>
<protein>
    <submittedName>
        <fullName evidence="1">Transglycosylase SLT domain-containing protein</fullName>
    </submittedName>
</protein>
<organism evidence="1 2">
    <name type="scientific">Campylobacter vicugnae</name>
    <dbReference type="NCBI Taxonomy" id="1660076"/>
    <lineage>
        <taxon>Bacteria</taxon>
        <taxon>Pseudomonadati</taxon>
        <taxon>Campylobacterota</taxon>
        <taxon>Epsilonproteobacteria</taxon>
        <taxon>Campylobacterales</taxon>
        <taxon>Campylobacteraceae</taxon>
        <taxon>Campylobacter</taxon>
    </lineage>
</organism>
<dbReference type="RefSeq" id="WP_086302586.1">
    <property type="nucleotide sequence ID" value="NZ_CP144916.1"/>
</dbReference>
<evidence type="ECO:0000313" key="2">
    <source>
        <dbReference type="Proteomes" id="UP001318120"/>
    </source>
</evidence>
<dbReference type="EMBL" id="CP144916">
    <property type="protein sequence ID" value="WWC41316.1"/>
    <property type="molecule type" value="Genomic_DNA"/>
</dbReference>
<dbReference type="GeneID" id="93113707"/>
<evidence type="ECO:0000313" key="1">
    <source>
        <dbReference type="EMBL" id="WWC41316.1"/>
    </source>
</evidence>
<gene>
    <name evidence="1" type="ORF">CVIC9261_06320</name>
</gene>